<evidence type="ECO:0000259" key="1">
    <source>
        <dbReference type="Pfam" id="PF11860"/>
    </source>
</evidence>
<reference evidence="2 3" key="1">
    <citation type="submission" date="2018-08" db="EMBL/GenBank/DDBJ databases">
        <title>Mucilaginibacter sp. MYSH2.</title>
        <authorList>
            <person name="Seo T."/>
        </authorList>
    </citation>
    <scope>NUCLEOTIDE SEQUENCE [LARGE SCALE GENOMIC DNA]</scope>
    <source>
        <strain evidence="2 3">MYSH2</strain>
    </source>
</reference>
<dbReference type="AlphaFoldDB" id="A0A372NNG3"/>
<dbReference type="OrthoDB" id="1523598at2"/>
<dbReference type="EMBL" id="QWDC01000004">
    <property type="protein sequence ID" value="RFZ90471.1"/>
    <property type="molecule type" value="Genomic_DNA"/>
</dbReference>
<feature type="domain" description="N-acetylmuramidase" evidence="1">
    <location>
        <begin position="21"/>
        <end position="182"/>
    </location>
</feature>
<name>A0A372NNG3_9SPHI</name>
<gene>
    <name evidence="2" type="ORF">D0C36_22060</name>
</gene>
<keyword evidence="3" id="KW-1185">Reference proteome</keyword>
<comment type="caution">
    <text evidence="2">The sequence shown here is derived from an EMBL/GenBank/DDBJ whole genome shotgun (WGS) entry which is preliminary data.</text>
</comment>
<evidence type="ECO:0000313" key="2">
    <source>
        <dbReference type="EMBL" id="RFZ90471.1"/>
    </source>
</evidence>
<dbReference type="InterPro" id="IPR024408">
    <property type="entry name" value="Muramidase"/>
</dbReference>
<sequence length="190" mass="21748">MEKKLSDSQLHELAMSFGYEYASVKAIVEVESNQRGFSEKTGRIIIQFEPTWFKRFKTDWQKDTVNKTWQANKVGDQTAEWAAFNSAFASSPNAAMKSTSIGMMQIMGFHYAEIGFKTVGAMWDFAKLSEYNQVILALCWIKTMPQLSKALKAKDWPKVAYYYNGSGYKTFSYDTRLARAYQLAKKQTNA</sequence>
<accession>A0A372NNG3</accession>
<proteinExistence type="predicted"/>
<evidence type="ECO:0000313" key="3">
    <source>
        <dbReference type="Proteomes" id="UP000264217"/>
    </source>
</evidence>
<dbReference type="RefSeq" id="WP_117393883.1">
    <property type="nucleotide sequence ID" value="NZ_QWDC01000004.1"/>
</dbReference>
<dbReference type="Pfam" id="PF11860">
    <property type="entry name" value="Muramidase"/>
    <property type="match status" value="1"/>
</dbReference>
<protein>
    <submittedName>
        <fullName evidence="2">DUF3380 domain-containing protein</fullName>
    </submittedName>
</protein>
<dbReference type="Proteomes" id="UP000264217">
    <property type="component" value="Unassembled WGS sequence"/>
</dbReference>
<organism evidence="2 3">
    <name type="scientific">Mucilaginibacter conchicola</name>
    <dbReference type="NCBI Taxonomy" id="2303333"/>
    <lineage>
        <taxon>Bacteria</taxon>
        <taxon>Pseudomonadati</taxon>
        <taxon>Bacteroidota</taxon>
        <taxon>Sphingobacteriia</taxon>
        <taxon>Sphingobacteriales</taxon>
        <taxon>Sphingobacteriaceae</taxon>
        <taxon>Mucilaginibacter</taxon>
    </lineage>
</organism>